<dbReference type="Proteomes" id="UP000641139">
    <property type="component" value="Unassembled WGS sequence"/>
</dbReference>
<evidence type="ECO:0008006" key="3">
    <source>
        <dbReference type="Google" id="ProtNLM"/>
    </source>
</evidence>
<protein>
    <recommendedName>
        <fullName evidence="3">Sugar-binding protein</fullName>
    </recommendedName>
</protein>
<reference evidence="1 2" key="1">
    <citation type="journal article" date="2021" name="Int. J. Syst. Evol. Microbiol.">
        <title>Capnocytophaga periodontitidis sp. nov., isolated from subgingival plaque of periodontitis patient.</title>
        <authorList>
            <person name="Zhang Y."/>
            <person name="Qiao D."/>
            <person name="Shi W."/>
            <person name="Wu D."/>
            <person name="Cai M."/>
        </authorList>
    </citation>
    <scope>NUCLEOTIDE SEQUENCE [LARGE SCALE GENOMIC DNA]</scope>
    <source>
        <strain evidence="1 2">051621</strain>
    </source>
</reference>
<comment type="caution">
    <text evidence="1">The sequence shown here is derived from an EMBL/GenBank/DDBJ whole genome shotgun (WGS) entry which is preliminary data.</text>
</comment>
<accession>A0ABS0SLR3</accession>
<evidence type="ECO:0000313" key="2">
    <source>
        <dbReference type="Proteomes" id="UP000641139"/>
    </source>
</evidence>
<gene>
    <name evidence="1" type="ORF">I7X30_06500</name>
</gene>
<dbReference type="EMBL" id="JAEFDC010000004">
    <property type="protein sequence ID" value="MBI1646707.1"/>
    <property type="molecule type" value="Genomic_DNA"/>
</dbReference>
<keyword evidence="2" id="KW-1185">Reference proteome</keyword>
<sequence>METRKLLVILCANLFIFVGYSQVNKNKLIDNSLKGIIKSVEYQYFLPDEKGELDEWGVVNFEECSSIITIEPAISCSFDRAGNIIESQVFSKNYEMMLYLQYTYDKNNRVTEVVYTDKSYPPRPVVETFTYDKNGNVINKHRELENNNISRNSKKEYDKDNNILKETVLNINKYKKVKDKEEVVYTYDKNKLCLKKDIFINGKKESYITYQYDDKKNLTLQQVFYKNKLKNEYSFTYYSQQEMKSSKYDETYNYWTENKKGNLKGVKQEIQKKYNEKGILKEHYIKKIDINGYLLEKASIGDNNEAEEKYVYTYDSKYNLIKKEFYKGTAVDCWETYSYNEKGLKTQEINYLKDGKIDFYEDKTYKYDEKGNPIEEKAVDKEGEVLYLYKINYTYYK</sequence>
<evidence type="ECO:0000313" key="1">
    <source>
        <dbReference type="EMBL" id="MBI1646707.1"/>
    </source>
</evidence>
<organism evidence="1 2">
    <name type="scientific">Capnocytophaga periodontitidis</name>
    <dbReference type="NCBI Taxonomy" id="2795027"/>
    <lineage>
        <taxon>Bacteria</taxon>
        <taxon>Pseudomonadati</taxon>
        <taxon>Bacteroidota</taxon>
        <taxon>Flavobacteriia</taxon>
        <taxon>Flavobacteriales</taxon>
        <taxon>Flavobacteriaceae</taxon>
        <taxon>Capnocytophaga</taxon>
    </lineage>
</organism>
<proteinExistence type="predicted"/>
<name>A0ABS0SLR3_9FLAO</name>
<dbReference type="Gene3D" id="2.180.10.10">
    <property type="entry name" value="RHS repeat-associated core"/>
    <property type="match status" value="1"/>
</dbReference>
<dbReference type="RefSeq" id="WP_198466467.1">
    <property type="nucleotide sequence ID" value="NZ_JAEFDC010000004.1"/>
</dbReference>